<reference evidence="1" key="1">
    <citation type="submission" date="2021-04" db="EMBL/GenBank/DDBJ databases">
        <title>Sequencing of actinobacteria type strains.</title>
        <authorList>
            <person name="Nguyen G.-S."/>
            <person name="Wentzel A."/>
        </authorList>
    </citation>
    <scope>NUCLEOTIDE SEQUENCE</scope>
    <source>
        <strain evidence="1">DSM 42095</strain>
    </source>
</reference>
<evidence type="ECO:0000313" key="2">
    <source>
        <dbReference type="Proteomes" id="UP000675554"/>
    </source>
</evidence>
<dbReference type="InterPro" id="IPR029058">
    <property type="entry name" value="AB_hydrolase_fold"/>
</dbReference>
<feature type="non-terminal residue" evidence="1">
    <location>
        <position position="1"/>
    </location>
</feature>
<keyword evidence="2" id="KW-1185">Reference proteome</keyword>
<proteinExistence type="predicted"/>
<feature type="non-terminal residue" evidence="1">
    <location>
        <position position="140"/>
    </location>
</feature>
<gene>
    <name evidence="1" type="ORF">KDA82_33435</name>
</gene>
<dbReference type="AlphaFoldDB" id="A0A8T4J852"/>
<accession>A0A8T4J852</accession>
<comment type="caution">
    <text evidence="1">The sequence shown here is derived from an EMBL/GenBank/DDBJ whole genome shotgun (WGS) entry which is preliminary data.</text>
</comment>
<sequence>AARHGDAAHRVAVVNPAATFPRLEGLALPVGRFLLRSAKGITSDIAKEGSWEVGYERMPTHAAYSLRDFFRVVRRELGDVSVRVREDALRVMVQRGHVVAALQDSLRHIGGRDRAEDQRGVRRRDHVVRPAVQAQQGLRH</sequence>
<organism evidence="1 2">
    <name type="scientific">Streptomyces daliensis</name>
    <dbReference type="NCBI Taxonomy" id="299421"/>
    <lineage>
        <taxon>Bacteria</taxon>
        <taxon>Bacillati</taxon>
        <taxon>Actinomycetota</taxon>
        <taxon>Actinomycetes</taxon>
        <taxon>Kitasatosporales</taxon>
        <taxon>Streptomycetaceae</taxon>
        <taxon>Streptomyces</taxon>
    </lineage>
</organism>
<dbReference type="EMBL" id="JAGSMN010001074">
    <property type="protein sequence ID" value="MBR7677804.1"/>
    <property type="molecule type" value="Genomic_DNA"/>
</dbReference>
<protein>
    <submittedName>
        <fullName evidence="1">Uncharacterized protein</fullName>
    </submittedName>
</protein>
<dbReference type="Gene3D" id="3.40.50.1820">
    <property type="entry name" value="alpha/beta hydrolase"/>
    <property type="match status" value="1"/>
</dbReference>
<evidence type="ECO:0000313" key="1">
    <source>
        <dbReference type="EMBL" id="MBR7677804.1"/>
    </source>
</evidence>
<dbReference type="Proteomes" id="UP000675554">
    <property type="component" value="Unassembled WGS sequence"/>
</dbReference>
<name>A0A8T4J852_9ACTN</name>